<name>A0A9K3D2N3_9EUKA</name>
<dbReference type="AlphaFoldDB" id="A0A9K3D2N3"/>
<proteinExistence type="predicted"/>
<keyword evidence="1" id="KW-1133">Transmembrane helix</keyword>
<accession>A0A9K3D2N3</accession>
<dbReference type="Proteomes" id="UP000265618">
    <property type="component" value="Unassembled WGS sequence"/>
</dbReference>
<keyword evidence="4" id="KW-1185">Reference proteome</keyword>
<dbReference type="Gene3D" id="1.10.287.110">
    <property type="entry name" value="DnaJ domain"/>
    <property type="match status" value="1"/>
</dbReference>
<organism evidence="3 4">
    <name type="scientific">Kipferlia bialata</name>
    <dbReference type="NCBI Taxonomy" id="797122"/>
    <lineage>
        <taxon>Eukaryota</taxon>
        <taxon>Metamonada</taxon>
        <taxon>Carpediemonas-like organisms</taxon>
        <taxon>Kipferlia</taxon>
    </lineage>
</organism>
<keyword evidence="1" id="KW-0472">Membrane</keyword>
<evidence type="ECO:0000256" key="1">
    <source>
        <dbReference type="SAM" id="Phobius"/>
    </source>
</evidence>
<dbReference type="InterPro" id="IPR036869">
    <property type="entry name" value="J_dom_sf"/>
</dbReference>
<dbReference type="CDD" id="cd06257">
    <property type="entry name" value="DnaJ"/>
    <property type="match status" value="1"/>
</dbReference>
<keyword evidence="1" id="KW-0812">Transmembrane</keyword>
<sequence length="404" mass="44504">MDVNDPAQFQGKDAYQVLGLTEQEVCALPTDKADGLVRGKYRRLCLKYHPDKGCTNDDLMKTINASYAAVKDAAARSTYRSDQERERAVRSTHRQSGVTYQTYGGGGFRVNIPQWFIPQRRQFSTGMSTYRVESIRRLNASHPSLDKAAWGRWVKSQFGTPYKMGTGDCRHMATDGPGYSGLLSAARVRVRVTVCLNVTTRLISGRVFRSKGTPTDWDLEFTTLNVHGVTALRRINDSKGRTLAGEVVNAMSALEKLTGLVAVSDRDGEPLPSSPLAPMRVTLADYRVAERVEGLYRHRVEGVKQREQRRASQIYGEPVSMCDVQDTGKGFSIESMTIERVPVTFLLYSWKGTPYYLWMNNATGEMAGTRPLGLLVKTASVAVVGAVLVALGAVVGLGGVGSRY</sequence>
<evidence type="ECO:0000313" key="4">
    <source>
        <dbReference type="Proteomes" id="UP000265618"/>
    </source>
</evidence>
<dbReference type="InterPro" id="IPR001623">
    <property type="entry name" value="DnaJ_domain"/>
</dbReference>
<dbReference type="PROSITE" id="PS50076">
    <property type="entry name" value="DNAJ_2"/>
    <property type="match status" value="1"/>
</dbReference>
<dbReference type="Pfam" id="PF00226">
    <property type="entry name" value="DnaJ"/>
    <property type="match status" value="1"/>
</dbReference>
<comment type="caution">
    <text evidence="3">The sequence shown here is derived from an EMBL/GenBank/DDBJ whole genome shotgun (WGS) entry which is preliminary data.</text>
</comment>
<protein>
    <recommendedName>
        <fullName evidence="2">J domain-containing protein</fullName>
    </recommendedName>
</protein>
<evidence type="ECO:0000313" key="3">
    <source>
        <dbReference type="EMBL" id="GIQ86723.1"/>
    </source>
</evidence>
<dbReference type="SUPFAM" id="SSF46565">
    <property type="entry name" value="Chaperone J-domain"/>
    <property type="match status" value="1"/>
</dbReference>
<dbReference type="SMART" id="SM00271">
    <property type="entry name" value="DnaJ"/>
    <property type="match status" value="1"/>
</dbReference>
<feature type="domain" description="J" evidence="2">
    <location>
        <begin position="13"/>
        <end position="83"/>
    </location>
</feature>
<reference evidence="3 4" key="1">
    <citation type="journal article" date="2018" name="PLoS ONE">
        <title>The draft genome of Kipferlia bialata reveals reductive genome evolution in fornicate parasites.</title>
        <authorList>
            <person name="Tanifuji G."/>
            <person name="Takabayashi S."/>
            <person name="Kume K."/>
            <person name="Takagi M."/>
            <person name="Nakayama T."/>
            <person name="Kamikawa R."/>
            <person name="Inagaki Y."/>
            <person name="Hashimoto T."/>
        </authorList>
    </citation>
    <scope>NUCLEOTIDE SEQUENCE [LARGE SCALE GENOMIC DNA]</scope>
    <source>
        <strain evidence="3">NY0173</strain>
    </source>
</reference>
<gene>
    <name evidence="3" type="ORF">KIPB_008627</name>
</gene>
<feature type="transmembrane region" description="Helical" evidence="1">
    <location>
        <begin position="379"/>
        <end position="400"/>
    </location>
</feature>
<dbReference type="EMBL" id="BDIP01002715">
    <property type="protein sequence ID" value="GIQ86723.1"/>
    <property type="molecule type" value="Genomic_DNA"/>
</dbReference>
<evidence type="ECO:0000259" key="2">
    <source>
        <dbReference type="PROSITE" id="PS50076"/>
    </source>
</evidence>